<keyword evidence="2" id="KW-0805">Transcription regulation</keyword>
<keyword evidence="3" id="KW-0238">DNA-binding</keyword>
<dbReference type="InterPro" id="IPR000847">
    <property type="entry name" value="LysR_HTH_N"/>
</dbReference>
<proteinExistence type="inferred from homology"/>
<gene>
    <name evidence="5" type="ORF">CAK95_25680</name>
</gene>
<dbReference type="OrthoDB" id="8442847at2"/>
<dbReference type="GO" id="GO:0003677">
    <property type="term" value="F:DNA binding"/>
    <property type="evidence" value="ECO:0007669"/>
    <property type="project" value="UniProtKB-KW"/>
</dbReference>
<dbReference type="InterPro" id="IPR036390">
    <property type="entry name" value="WH_DNA-bd_sf"/>
</dbReference>
<reference evidence="5 6" key="1">
    <citation type="submission" date="2017-05" db="EMBL/GenBank/DDBJ databases">
        <title>Full genome sequence of Pseudorhodoplanes sinuspersici.</title>
        <authorList>
            <person name="Dastgheib S.M.M."/>
            <person name="Shavandi M."/>
            <person name="Tirandaz H."/>
        </authorList>
    </citation>
    <scope>NUCLEOTIDE SEQUENCE [LARGE SCALE GENOMIC DNA]</scope>
    <source>
        <strain evidence="5 6">RIPI110</strain>
    </source>
</reference>
<keyword evidence="6" id="KW-1185">Reference proteome</keyword>
<dbReference type="InterPro" id="IPR050176">
    <property type="entry name" value="LTTR"/>
</dbReference>
<evidence type="ECO:0000256" key="4">
    <source>
        <dbReference type="ARBA" id="ARBA00023163"/>
    </source>
</evidence>
<dbReference type="PANTHER" id="PTHR30579:SF7">
    <property type="entry name" value="HTH-TYPE TRANSCRIPTIONAL REGULATOR LRHA-RELATED"/>
    <property type="match status" value="1"/>
</dbReference>
<evidence type="ECO:0000256" key="3">
    <source>
        <dbReference type="ARBA" id="ARBA00023125"/>
    </source>
</evidence>
<dbReference type="Gene3D" id="1.10.10.10">
    <property type="entry name" value="Winged helix-like DNA-binding domain superfamily/Winged helix DNA-binding domain"/>
    <property type="match status" value="1"/>
</dbReference>
<dbReference type="InterPro" id="IPR005119">
    <property type="entry name" value="LysR_subst-bd"/>
</dbReference>
<dbReference type="PROSITE" id="PS50931">
    <property type="entry name" value="HTH_LYSR"/>
    <property type="match status" value="1"/>
</dbReference>
<dbReference type="RefSeq" id="WP_086091665.1">
    <property type="nucleotide sequence ID" value="NZ_CP021112.1"/>
</dbReference>
<dbReference type="Gene3D" id="3.40.190.10">
    <property type="entry name" value="Periplasmic binding protein-like II"/>
    <property type="match status" value="2"/>
</dbReference>
<name>A0A1W7A193_9HYPH</name>
<comment type="similarity">
    <text evidence="1">Belongs to the LysR transcriptional regulatory family.</text>
</comment>
<dbReference type="SUPFAM" id="SSF46785">
    <property type="entry name" value="Winged helix' DNA-binding domain"/>
    <property type="match status" value="1"/>
</dbReference>
<evidence type="ECO:0000256" key="1">
    <source>
        <dbReference type="ARBA" id="ARBA00009437"/>
    </source>
</evidence>
<accession>A0A1W7A193</accession>
<dbReference type="AlphaFoldDB" id="A0A1W7A193"/>
<keyword evidence="4" id="KW-0804">Transcription</keyword>
<dbReference type="SUPFAM" id="SSF53850">
    <property type="entry name" value="Periplasmic binding protein-like II"/>
    <property type="match status" value="1"/>
</dbReference>
<dbReference type="FunFam" id="1.10.10.10:FF:000001">
    <property type="entry name" value="LysR family transcriptional regulator"/>
    <property type="match status" value="1"/>
</dbReference>
<evidence type="ECO:0000256" key="2">
    <source>
        <dbReference type="ARBA" id="ARBA00023015"/>
    </source>
</evidence>
<evidence type="ECO:0000313" key="5">
    <source>
        <dbReference type="EMBL" id="ARQ03201.1"/>
    </source>
</evidence>
<organism evidence="5 6">
    <name type="scientific">Pseudorhodoplanes sinuspersici</name>
    <dbReference type="NCBI Taxonomy" id="1235591"/>
    <lineage>
        <taxon>Bacteria</taxon>
        <taxon>Pseudomonadati</taxon>
        <taxon>Pseudomonadota</taxon>
        <taxon>Alphaproteobacteria</taxon>
        <taxon>Hyphomicrobiales</taxon>
        <taxon>Pseudorhodoplanes</taxon>
    </lineage>
</organism>
<sequence>MKALDIEAVQAFVLVADLVSFTRAAEAMDSTQSAVSLKIKRLEDGLGRRLFERTPRRVRLTAAGELFLERARTLIAAHSNALDAFAAERRRLVVGISDHAVGAELPLLLQRVKRADPNLLLEMRVGSSRDLLAAFDDGALDAAVVMGHDAGRRGGEVLLAEAFGWMAARDFTHRPGDPIPLAAQSDYCGMRSMGVAALDNAGIPWTEVFVGGGVGTIAAAVSAGIAVAVLGRRVAPRDSIDLGPSLGLPALPPRDLVLYASLSDPVARQSLKTLAAAIRSTAG</sequence>
<dbReference type="STRING" id="1235591.CAK95_25680"/>
<dbReference type="Pfam" id="PF03466">
    <property type="entry name" value="LysR_substrate"/>
    <property type="match status" value="1"/>
</dbReference>
<protein>
    <submittedName>
        <fullName evidence="5">LysR family transcriptional regulator</fullName>
    </submittedName>
</protein>
<dbReference type="Proteomes" id="UP000194137">
    <property type="component" value="Chromosome"/>
</dbReference>
<dbReference type="EMBL" id="CP021112">
    <property type="protein sequence ID" value="ARQ03201.1"/>
    <property type="molecule type" value="Genomic_DNA"/>
</dbReference>
<dbReference type="KEGG" id="psin:CAK95_25680"/>
<dbReference type="GO" id="GO:0003700">
    <property type="term" value="F:DNA-binding transcription factor activity"/>
    <property type="evidence" value="ECO:0007669"/>
    <property type="project" value="InterPro"/>
</dbReference>
<dbReference type="PRINTS" id="PR00039">
    <property type="entry name" value="HTHLYSR"/>
</dbReference>
<dbReference type="PANTHER" id="PTHR30579">
    <property type="entry name" value="TRANSCRIPTIONAL REGULATOR"/>
    <property type="match status" value="1"/>
</dbReference>
<dbReference type="Pfam" id="PF00126">
    <property type="entry name" value="HTH_1"/>
    <property type="match status" value="1"/>
</dbReference>
<dbReference type="InterPro" id="IPR036388">
    <property type="entry name" value="WH-like_DNA-bd_sf"/>
</dbReference>
<evidence type="ECO:0000313" key="6">
    <source>
        <dbReference type="Proteomes" id="UP000194137"/>
    </source>
</evidence>